<evidence type="ECO:0000313" key="1">
    <source>
        <dbReference type="EMBL" id="EEN83352.1"/>
    </source>
</evidence>
<sequence>MNNEPESFEYDDSEAVAYIRKKLSPALKERLSDDDIVYFVDLIYEYYESRGIIEEFEDESDDSVVDIDLSEIVEYIIKNAKKDQIGSFSEEEVLSIVEAEMDFCGFEEGQEEA</sequence>
<comment type="caution">
    <text evidence="1">The sequence shown here is derived from an EMBL/GenBank/DDBJ whole genome shotgun (WGS) entry which is preliminary data.</text>
</comment>
<organism evidence="1 2">
    <name type="scientific">Porphyromonas endodontalis (strain ATCC 35406 / DSM 24491 / JCM 8526 / CCUG 16442 / BCRC 14492 / NCTC 13058 / HG 370)</name>
    <name type="common">Bacteroides endodontalis</name>
    <dbReference type="NCBI Taxonomy" id="553175"/>
    <lineage>
        <taxon>Bacteria</taxon>
        <taxon>Pseudomonadati</taxon>
        <taxon>Bacteroidota</taxon>
        <taxon>Bacteroidia</taxon>
        <taxon>Bacteroidales</taxon>
        <taxon>Porphyromonadaceae</taxon>
        <taxon>Porphyromonas</taxon>
    </lineage>
</organism>
<name>C3J8Z9_POREA</name>
<reference evidence="1 2" key="1">
    <citation type="submission" date="2009-04" db="EMBL/GenBank/DDBJ databases">
        <authorList>
            <person name="Sebastian Y."/>
            <person name="Madupu R."/>
            <person name="Durkin A.S."/>
            <person name="Torralba M."/>
            <person name="Methe B."/>
            <person name="Sutton G.G."/>
            <person name="Strausberg R.L."/>
            <person name="Nelson K.E."/>
        </authorList>
    </citation>
    <scope>NUCLEOTIDE SEQUENCE [LARGE SCALE GENOMIC DNA]</scope>
    <source>
        <strain evidence="2">ATCC 35406 / BCRC 14492 / JCM 8526 / NCTC 13058 / HG 370</strain>
    </source>
</reference>
<dbReference type="GeneID" id="93365060"/>
<proteinExistence type="predicted"/>
<dbReference type="Proteomes" id="UP000004295">
    <property type="component" value="Unassembled WGS sequence"/>
</dbReference>
<gene>
    <name evidence="1" type="ORF">POREN0001_1434</name>
</gene>
<protein>
    <submittedName>
        <fullName evidence="1">Uncharacterized protein</fullName>
    </submittedName>
</protein>
<keyword evidence="2" id="KW-1185">Reference proteome</keyword>
<dbReference type="STRING" id="553175.POREN0001_1434"/>
<dbReference type="EMBL" id="ACNN01000011">
    <property type="protein sequence ID" value="EEN83352.1"/>
    <property type="molecule type" value="Genomic_DNA"/>
</dbReference>
<accession>C3J8Z9</accession>
<evidence type="ECO:0000313" key="2">
    <source>
        <dbReference type="Proteomes" id="UP000004295"/>
    </source>
</evidence>
<dbReference type="RefSeq" id="WP_004332724.1">
    <property type="nucleotide sequence ID" value="NZ_ACNN01000011.1"/>
</dbReference>
<dbReference type="AlphaFoldDB" id="C3J8Z9"/>